<sequence>MKKILILGAIIAAASTANAKVTLPRIFSNGMVMQQQTEANLWGTAKANATVKITASWNKKTITTKTDNDGKWKVSITTPSAGGPYSITFNDGEKTVVNDILMGELWICSGQSNMEMPMKGFKNQPVENAVEDILHSSDKEMRLFTVKRTSKFEPQEDVVGSWQEASPMAVRDFSATAYHFGRELRRMLNVPVGLIVTSWGGSSCEAWMRRDWLKAFPQIELPESQETIKSKNRTATVLYNGMLHPLAGIAMRGVIWYQGEENVSRSSYYADLFSRMIQGWREEWQRGDFPFYFCQIAPYDYSLINWQQYNSAFLREQQAKAEQMNKNVGMAVLMDAGLEYGIHPRKKQIAGMRLALLALDKTYGIKGITSESACYKNVEFKGDTAVVSFDRAGMWIYGKNGLKSDLVEVAGADSVFHPAKAWIERSKLYVKSDKVKNPVSVRYAFKDWADGDLFCDGLPISSFRTDDWKK</sequence>
<evidence type="ECO:0000256" key="1">
    <source>
        <dbReference type="ARBA" id="ARBA00022801"/>
    </source>
</evidence>
<dbReference type="Proteomes" id="UP000032046">
    <property type="component" value="Unassembled WGS sequence"/>
</dbReference>
<protein>
    <submittedName>
        <fullName evidence="4">9-O-acetylesterase</fullName>
    </submittedName>
</protein>
<feature type="chain" id="PRO_5002229282" evidence="2">
    <location>
        <begin position="20"/>
        <end position="470"/>
    </location>
</feature>
<dbReference type="Pfam" id="PF03629">
    <property type="entry name" value="SASA"/>
    <property type="match status" value="1"/>
</dbReference>
<gene>
    <name evidence="4" type="ORF">ST44_07670</name>
</gene>
<evidence type="ECO:0000313" key="5">
    <source>
        <dbReference type="Proteomes" id="UP000032046"/>
    </source>
</evidence>
<dbReference type="AlphaFoldDB" id="A0A0D0I5D5"/>
<feature type="domain" description="Sialate O-acetylesterase" evidence="3">
    <location>
        <begin position="104"/>
        <end position="317"/>
    </location>
</feature>
<name>A0A0D0I5D5_9BACT</name>
<proteinExistence type="predicted"/>
<dbReference type="InterPro" id="IPR005181">
    <property type="entry name" value="SASA"/>
</dbReference>
<dbReference type="Gene3D" id="2.60.40.10">
    <property type="entry name" value="Immunoglobulins"/>
    <property type="match status" value="1"/>
</dbReference>
<dbReference type="InterPro" id="IPR039329">
    <property type="entry name" value="SIAE"/>
</dbReference>
<dbReference type="Gene3D" id="3.40.50.1110">
    <property type="entry name" value="SGNH hydrolase"/>
    <property type="match status" value="1"/>
</dbReference>
<evidence type="ECO:0000313" key="4">
    <source>
        <dbReference type="EMBL" id="KIP62343.1"/>
    </source>
</evidence>
<dbReference type="PANTHER" id="PTHR22901">
    <property type="entry name" value="SIALATE O-ACETYLESTERASE"/>
    <property type="match status" value="1"/>
</dbReference>
<dbReference type="GO" id="GO:0005975">
    <property type="term" value="P:carbohydrate metabolic process"/>
    <property type="evidence" value="ECO:0007669"/>
    <property type="project" value="TreeGrafter"/>
</dbReference>
<comment type="caution">
    <text evidence="4">The sequence shown here is derived from an EMBL/GenBank/DDBJ whole genome shotgun (WGS) entry which is preliminary data.</text>
</comment>
<dbReference type="EMBL" id="JXQK01000055">
    <property type="protein sequence ID" value="KIP62343.1"/>
    <property type="molecule type" value="Genomic_DNA"/>
</dbReference>
<dbReference type="SUPFAM" id="SSF52266">
    <property type="entry name" value="SGNH hydrolase"/>
    <property type="match status" value="1"/>
</dbReference>
<dbReference type="RefSeq" id="WP_022317605.1">
    <property type="nucleotide sequence ID" value="NZ_JXQK01000055.1"/>
</dbReference>
<dbReference type="InterPro" id="IPR013783">
    <property type="entry name" value="Ig-like_fold"/>
</dbReference>
<organism evidence="4 5">
    <name type="scientific">Prevotella pectinovora</name>
    <dbReference type="NCBI Taxonomy" id="1602169"/>
    <lineage>
        <taxon>Bacteria</taxon>
        <taxon>Pseudomonadati</taxon>
        <taxon>Bacteroidota</taxon>
        <taxon>Bacteroidia</taxon>
        <taxon>Bacteroidales</taxon>
        <taxon>Prevotellaceae</taxon>
        <taxon>Prevotella</taxon>
    </lineage>
</organism>
<evidence type="ECO:0000256" key="2">
    <source>
        <dbReference type="SAM" id="SignalP"/>
    </source>
</evidence>
<feature type="signal peptide" evidence="2">
    <location>
        <begin position="1"/>
        <end position="19"/>
    </location>
</feature>
<accession>A0A0D0I5D5</accession>
<keyword evidence="1" id="KW-0378">Hydrolase</keyword>
<reference evidence="4 5" key="1">
    <citation type="submission" date="2015-01" db="EMBL/GenBank/DDBJ databases">
        <title>Comparative genomics of non-oral Prevotella species.</title>
        <authorList>
            <person name="Accetto T."/>
            <person name="Nograsek B."/>
            <person name="Avgustin G."/>
        </authorList>
    </citation>
    <scope>NUCLEOTIDE SEQUENCE [LARGE SCALE GENOMIC DNA]</scope>
    <source>
        <strain evidence="4 5">P5-119</strain>
    </source>
</reference>
<dbReference type="STRING" id="1602171.ST44_07670"/>
<evidence type="ECO:0000259" key="3">
    <source>
        <dbReference type="Pfam" id="PF03629"/>
    </source>
</evidence>
<keyword evidence="5" id="KW-1185">Reference proteome</keyword>
<dbReference type="InterPro" id="IPR036514">
    <property type="entry name" value="SGNH_hydro_sf"/>
</dbReference>
<dbReference type="GO" id="GO:0001681">
    <property type="term" value="F:sialate O-acetylesterase activity"/>
    <property type="evidence" value="ECO:0007669"/>
    <property type="project" value="InterPro"/>
</dbReference>
<keyword evidence="2" id="KW-0732">Signal</keyword>
<dbReference type="PANTHER" id="PTHR22901:SF0">
    <property type="entry name" value="SIALATE O-ACETYLESTERASE"/>
    <property type="match status" value="1"/>
</dbReference>